<dbReference type="EMBL" id="BQKI01000082">
    <property type="protein sequence ID" value="GJN31449.1"/>
    <property type="molecule type" value="Genomic_DNA"/>
</dbReference>
<dbReference type="FunFam" id="3.30.1230.20:FF:000010">
    <property type="entry name" value="40S ribosomal protein S21"/>
    <property type="match status" value="1"/>
</dbReference>
<accession>A0AAV5F716</accession>
<keyword evidence="5" id="KW-1185">Reference proteome</keyword>
<dbReference type="GO" id="GO:1990904">
    <property type="term" value="C:ribonucleoprotein complex"/>
    <property type="evidence" value="ECO:0007669"/>
    <property type="project" value="UniProtKB-KW"/>
</dbReference>
<keyword evidence="3" id="KW-0687">Ribonucleoprotein</keyword>
<dbReference type="PROSITE" id="PS00996">
    <property type="entry name" value="RIBOSOMAL_S21E"/>
    <property type="match status" value="1"/>
</dbReference>
<dbReference type="Proteomes" id="UP001054889">
    <property type="component" value="Unassembled WGS sequence"/>
</dbReference>
<dbReference type="GO" id="GO:0005840">
    <property type="term" value="C:ribosome"/>
    <property type="evidence" value="ECO:0007669"/>
    <property type="project" value="UniProtKB-KW"/>
</dbReference>
<evidence type="ECO:0000256" key="2">
    <source>
        <dbReference type="ARBA" id="ARBA00022980"/>
    </source>
</evidence>
<evidence type="ECO:0008006" key="6">
    <source>
        <dbReference type="Google" id="ProtNLM"/>
    </source>
</evidence>
<evidence type="ECO:0000256" key="1">
    <source>
        <dbReference type="ARBA" id="ARBA00010228"/>
    </source>
</evidence>
<reference evidence="4" key="2">
    <citation type="submission" date="2021-12" db="EMBL/GenBank/DDBJ databases">
        <title>Resequencing data analysis of finger millet.</title>
        <authorList>
            <person name="Hatakeyama M."/>
            <person name="Aluri S."/>
            <person name="Balachadran M.T."/>
            <person name="Sivarajan S.R."/>
            <person name="Poveda L."/>
            <person name="Shimizu-Inatsugi R."/>
            <person name="Schlapbach R."/>
            <person name="Sreeman S.M."/>
            <person name="Shimizu K.K."/>
        </authorList>
    </citation>
    <scope>NUCLEOTIDE SEQUENCE</scope>
</reference>
<proteinExistence type="inferred from homology"/>
<evidence type="ECO:0000313" key="5">
    <source>
        <dbReference type="Proteomes" id="UP001054889"/>
    </source>
</evidence>
<evidence type="ECO:0000313" key="4">
    <source>
        <dbReference type="EMBL" id="GJN31449.1"/>
    </source>
</evidence>
<dbReference type="InterPro" id="IPR038579">
    <property type="entry name" value="Ribosomal_eS21_sf"/>
</dbReference>
<keyword evidence="2" id="KW-0689">Ribosomal protein</keyword>
<evidence type="ECO:0000256" key="3">
    <source>
        <dbReference type="ARBA" id="ARBA00023274"/>
    </source>
</evidence>
<sequence>MQNEEGKMVDLYVPRKCSATNRIITAKDHASVQINIGHLDENGMYNGQFTAFALSGFVRAQVIISCPCNPRSGFCIVMSSSVLPSCGLYYKCSIVKLTLFFNVITVDKKMPSVLFSLHPLNDSLSQITASIWI</sequence>
<dbReference type="PANTHER" id="PTHR10442">
    <property type="entry name" value="40S RIBOSOMAL PROTEIN S21"/>
    <property type="match status" value="1"/>
</dbReference>
<dbReference type="GO" id="GO:0005829">
    <property type="term" value="C:cytosol"/>
    <property type="evidence" value="ECO:0007669"/>
    <property type="project" value="UniProtKB-ARBA"/>
</dbReference>
<comment type="caution">
    <text evidence="4">The sequence shown here is derived from an EMBL/GenBank/DDBJ whole genome shotgun (WGS) entry which is preliminary data.</text>
</comment>
<dbReference type="Gene3D" id="3.30.1230.20">
    <property type="match status" value="1"/>
</dbReference>
<organism evidence="4 5">
    <name type="scientific">Eleusine coracana subsp. coracana</name>
    <dbReference type="NCBI Taxonomy" id="191504"/>
    <lineage>
        <taxon>Eukaryota</taxon>
        <taxon>Viridiplantae</taxon>
        <taxon>Streptophyta</taxon>
        <taxon>Embryophyta</taxon>
        <taxon>Tracheophyta</taxon>
        <taxon>Spermatophyta</taxon>
        <taxon>Magnoliopsida</taxon>
        <taxon>Liliopsida</taxon>
        <taxon>Poales</taxon>
        <taxon>Poaceae</taxon>
        <taxon>PACMAD clade</taxon>
        <taxon>Chloridoideae</taxon>
        <taxon>Cynodonteae</taxon>
        <taxon>Eleusininae</taxon>
        <taxon>Eleusine</taxon>
    </lineage>
</organism>
<dbReference type="GO" id="GO:0003735">
    <property type="term" value="F:structural constituent of ribosome"/>
    <property type="evidence" value="ECO:0007669"/>
    <property type="project" value="InterPro"/>
</dbReference>
<dbReference type="InterPro" id="IPR018279">
    <property type="entry name" value="Ribosomal_eS21_CS"/>
</dbReference>
<protein>
    <recommendedName>
        <fullName evidence="6">40S ribosomal protein S21</fullName>
    </recommendedName>
</protein>
<dbReference type="Pfam" id="PF01249">
    <property type="entry name" value="Ribosomal_S21e"/>
    <property type="match status" value="1"/>
</dbReference>
<gene>
    <name evidence="4" type="primary">gb19849</name>
    <name evidence="4" type="ORF">PR202_gb19849</name>
</gene>
<comment type="similarity">
    <text evidence="1">Belongs to the eukaryotic ribosomal protein eS21 family.</text>
</comment>
<dbReference type="InterPro" id="IPR001931">
    <property type="entry name" value="Ribosomal_eS21"/>
</dbReference>
<dbReference type="AlphaFoldDB" id="A0AAV5F716"/>
<reference evidence="4" key="1">
    <citation type="journal article" date="2018" name="DNA Res.">
        <title>Multiple hybrid de novo genome assembly of finger millet, an orphan allotetraploid crop.</title>
        <authorList>
            <person name="Hatakeyama M."/>
            <person name="Aluri S."/>
            <person name="Balachadran M.T."/>
            <person name="Sivarajan S.R."/>
            <person name="Patrignani A."/>
            <person name="Gruter S."/>
            <person name="Poveda L."/>
            <person name="Shimizu-Inatsugi R."/>
            <person name="Baeten J."/>
            <person name="Francoijs K.J."/>
            <person name="Nataraja K.N."/>
            <person name="Reddy Y.A.N."/>
            <person name="Phadnis S."/>
            <person name="Ravikumar R.L."/>
            <person name="Schlapbach R."/>
            <person name="Sreeman S.M."/>
            <person name="Shimizu K.K."/>
        </authorList>
    </citation>
    <scope>NUCLEOTIDE SEQUENCE</scope>
</reference>
<name>A0AAV5F716_ELECO</name>
<dbReference type="GO" id="GO:0006412">
    <property type="term" value="P:translation"/>
    <property type="evidence" value="ECO:0007669"/>
    <property type="project" value="InterPro"/>
</dbReference>